<dbReference type="HOGENOM" id="CLU_000965_2_1_10"/>
<evidence type="ECO:0000256" key="1">
    <source>
        <dbReference type="ARBA" id="ARBA00010556"/>
    </source>
</evidence>
<keyword evidence="3" id="KW-1015">Disulfide bond</keyword>
<evidence type="ECO:0000259" key="6">
    <source>
        <dbReference type="SMART" id="SM01360"/>
    </source>
</evidence>
<dbReference type="InterPro" id="IPR021868">
    <property type="entry name" value="Alpha_2_Macroglob_MG3"/>
</dbReference>
<dbReference type="InterPro" id="IPR008930">
    <property type="entry name" value="Terpenoid_cyclase/PrenylTrfase"/>
</dbReference>
<dbReference type="Pfam" id="PF00207">
    <property type="entry name" value="A2M"/>
    <property type="match status" value="1"/>
</dbReference>
<comment type="caution">
    <text evidence="7">The sequence shown here is derived from an EMBL/GenBank/DDBJ whole genome shotgun (WGS) entry which is preliminary data.</text>
</comment>
<dbReference type="PATRIC" id="fig|742817.3.peg.1570"/>
<dbReference type="Pfam" id="PF01835">
    <property type="entry name" value="MG2"/>
    <property type="match status" value="1"/>
</dbReference>
<evidence type="ECO:0000313" key="8">
    <source>
        <dbReference type="Proteomes" id="UP000004892"/>
    </source>
</evidence>
<keyword evidence="2 4" id="KW-0732">Signal</keyword>
<keyword evidence="8" id="KW-1185">Reference proteome</keyword>
<dbReference type="eggNOG" id="COG2373">
    <property type="taxonomic scope" value="Bacteria"/>
</dbReference>
<dbReference type="Pfam" id="PF11974">
    <property type="entry name" value="bMG3"/>
    <property type="match status" value="1"/>
</dbReference>
<organism evidence="7 8">
    <name type="scientific">Odoribacter laneus YIT 12061</name>
    <dbReference type="NCBI Taxonomy" id="742817"/>
    <lineage>
        <taxon>Bacteria</taxon>
        <taxon>Pseudomonadati</taxon>
        <taxon>Bacteroidota</taxon>
        <taxon>Bacteroidia</taxon>
        <taxon>Bacteroidales</taxon>
        <taxon>Odoribacteraceae</taxon>
        <taxon>Odoribacter</taxon>
    </lineage>
</organism>
<dbReference type="InterPro" id="IPR051802">
    <property type="entry name" value="YfhM-like"/>
</dbReference>
<dbReference type="GO" id="GO:0005615">
    <property type="term" value="C:extracellular space"/>
    <property type="evidence" value="ECO:0007669"/>
    <property type="project" value="InterPro"/>
</dbReference>
<dbReference type="CDD" id="cd02891">
    <property type="entry name" value="A2M_like"/>
    <property type="match status" value="1"/>
</dbReference>
<dbReference type="PANTHER" id="PTHR40094:SF1">
    <property type="entry name" value="UBIQUITIN DOMAIN-CONTAINING PROTEIN"/>
    <property type="match status" value="1"/>
</dbReference>
<dbReference type="InterPro" id="IPR041246">
    <property type="entry name" value="Bact_MG10"/>
</dbReference>
<comment type="similarity">
    <text evidence="1">Belongs to the protease inhibitor I39 (alpha-2-macroglobulin) family. Bacterial alpha-2-macroglobulin subfamily.</text>
</comment>
<dbReference type="Gene3D" id="2.60.40.1930">
    <property type="match status" value="1"/>
</dbReference>
<proteinExistence type="inferred from homology"/>
<protein>
    <recommendedName>
        <fullName evidence="9">Alpha-2-macroglobulin domain-containing protein</fullName>
    </recommendedName>
</protein>
<dbReference type="Proteomes" id="UP000004892">
    <property type="component" value="Unassembled WGS sequence"/>
</dbReference>
<dbReference type="Pfam" id="PF17962">
    <property type="entry name" value="bMG6"/>
    <property type="match status" value="1"/>
</dbReference>
<evidence type="ECO:0000259" key="5">
    <source>
        <dbReference type="SMART" id="SM01359"/>
    </source>
</evidence>
<feature type="domain" description="Alpha-2-macroglobulin bait region" evidence="5">
    <location>
        <begin position="959"/>
        <end position="1101"/>
    </location>
</feature>
<evidence type="ECO:0000256" key="4">
    <source>
        <dbReference type="SAM" id="SignalP"/>
    </source>
</evidence>
<dbReference type="InterPro" id="IPR011626">
    <property type="entry name" value="Alpha-macroglobulin_TED"/>
</dbReference>
<dbReference type="SMART" id="SM01359">
    <property type="entry name" value="A2M_N_2"/>
    <property type="match status" value="1"/>
</dbReference>
<dbReference type="PANTHER" id="PTHR40094">
    <property type="entry name" value="ALPHA-2-MACROGLOBULIN HOMOLOG"/>
    <property type="match status" value="1"/>
</dbReference>
<dbReference type="GeneID" id="98069053"/>
<dbReference type="SUPFAM" id="SSF48239">
    <property type="entry name" value="Terpenoid cyclases/Protein prenyltransferases"/>
    <property type="match status" value="1"/>
</dbReference>
<dbReference type="RefSeq" id="WP_009136628.1">
    <property type="nucleotide sequence ID" value="NZ_JH594596.1"/>
</dbReference>
<dbReference type="InterPro" id="IPR001599">
    <property type="entry name" value="Macroglobln_a2"/>
</dbReference>
<dbReference type="InterPro" id="IPR019742">
    <property type="entry name" value="MacrogloblnA2_CS"/>
</dbReference>
<evidence type="ECO:0000313" key="7">
    <source>
        <dbReference type="EMBL" id="EHP47627.1"/>
    </source>
</evidence>
<dbReference type="SMART" id="SM01360">
    <property type="entry name" value="A2M"/>
    <property type="match status" value="1"/>
</dbReference>
<feature type="domain" description="Alpha-2-macroglobulin" evidence="6">
    <location>
        <begin position="1164"/>
        <end position="1254"/>
    </location>
</feature>
<dbReference type="InterPro" id="IPR041462">
    <property type="entry name" value="Bact_A2M_MG6"/>
</dbReference>
<dbReference type="PROSITE" id="PS00477">
    <property type="entry name" value="ALPHA_2_MACROGLOBULIN"/>
    <property type="match status" value="1"/>
</dbReference>
<dbReference type="SMART" id="SM01419">
    <property type="entry name" value="Thiol-ester_cl"/>
    <property type="match status" value="1"/>
</dbReference>
<accession>H1DGU4</accession>
<dbReference type="InterPro" id="IPR011625">
    <property type="entry name" value="A2M_N_BRD"/>
</dbReference>
<evidence type="ECO:0008006" key="9">
    <source>
        <dbReference type="Google" id="ProtNLM"/>
    </source>
</evidence>
<dbReference type="GO" id="GO:0004866">
    <property type="term" value="F:endopeptidase inhibitor activity"/>
    <property type="evidence" value="ECO:0007669"/>
    <property type="project" value="InterPro"/>
</dbReference>
<dbReference type="STRING" id="742817.HMPREF9449_01480"/>
<reference evidence="7 8" key="1">
    <citation type="submission" date="2012-01" db="EMBL/GenBank/DDBJ databases">
        <title>The Genome Sequence of Odoribacter laneus YIT 12061.</title>
        <authorList>
            <consortium name="The Broad Institute Genome Sequencing Platform"/>
            <person name="Earl A."/>
            <person name="Ward D."/>
            <person name="Feldgarden M."/>
            <person name="Gevers D."/>
            <person name="Morotomi M."/>
            <person name="Young S.K."/>
            <person name="Zeng Q."/>
            <person name="Gargeya S."/>
            <person name="Fitzgerald M."/>
            <person name="Haas B."/>
            <person name="Abouelleil A."/>
            <person name="Alvarado L."/>
            <person name="Arachchi H.M."/>
            <person name="Berlin A."/>
            <person name="Chapman S.B."/>
            <person name="Gearin G."/>
            <person name="Goldberg J."/>
            <person name="Griggs A."/>
            <person name="Gujja S."/>
            <person name="Hansen M."/>
            <person name="Heiman D."/>
            <person name="Howarth C."/>
            <person name="Larimer J."/>
            <person name="Lui A."/>
            <person name="MacDonald P.J.P."/>
            <person name="McCowen C."/>
            <person name="Montmayeur A."/>
            <person name="Murphy C."/>
            <person name="Neiman D."/>
            <person name="Pearson M."/>
            <person name="Priest M."/>
            <person name="Roberts A."/>
            <person name="Saif S."/>
            <person name="Shea T."/>
            <person name="Sisk P."/>
            <person name="Stolte C."/>
            <person name="Sykes S."/>
            <person name="Wortman J."/>
            <person name="Nusbaum C."/>
            <person name="Birren B."/>
        </authorList>
    </citation>
    <scope>NUCLEOTIDE SEQUENCE [LARGE SCALE GENOMIC DNA]</scope>
    <source>
        <strain evidence="7 8">YIT 12061</strain>
    </source>
</reference>
<dbReference type="InterPro" id="IPR002890">
    <property type="entry name" value="MG2"/>
</dbReference>
<name>H1DGU4_9BACT</name>
<evidence type="ECO:0000256" key="3">
    <source>
        <dbReference type="ARBA" id="ARBA00023157"/>
    </source>
</evidence>
<feature type="chain" id="PRO_5003549475" description="Alpha-2-macroglobulin domain-containing protein" evidence="4">
    <location>
        <begin position="25"/>
        <end position="1819"/>
    </location>
</feature>
<dbReference type="InterPro" id="IPR041203">
    <property type="entry name" value="Bact_A2M_MG5"/>
</dbReference>
<dbReference type="Pfam" id="PF07703">
    <property type="entry name" value="A2M_BRD"/>
    <property type="match status" value="1"/>
</dbReference>
<dbReference type="Gene3D" id="1.50.10.20">
    <property type="match status" value="1"/>
</dbReference>
<dbReference type="Pfam" id="PF07678">
    <property type="entry name" value="TED_complement"/>
    <property type="match status" value="1"/>
</dbReference>
<feature type="signal peptide" evidence="4">
    <location>
        <begin position="1"/>
        <end position="24"/>
    </location>
</feature>
<dbReference type="Pfam" id="PF17973">
    <property type="entry name" value="bMG10"/>
    <property type="match status" value="1"/>
</dbReference>
<gene>
    <name evidence="7" type="ORF">HMPREF9449_01480</name>
</gene>
<sequence length="1819" mass="205179">MALSKYVFCYCLLLALCLSGCSRTKSNTAQPEINKYIYGYTSGTITSDAHIYIYLDKTPDKSFPIGEPLPGDLLKISPAIKGQLFLKEERILEFIPQQGFTNGQEYRLRLHLGALFNVPSDYNYFEFSVKVVDLQASFNPGNFTTTSSNDTLNYQASLYTSDHMEPQEIEKQVTAQIDNQSLPIEWSHSGNTHHFTVYPILKTEQPQTLTLRFGNKVINQKEFQENIPGNQQFSVLNVQLNDNDRQSLRIDLSENVDPSQNLEGLITIQGVSDIRYKTNANTIFLFYTIQEDAESIEVTVHKGIRSSENKILEEPYTQTVYLPSSNPAIRFIGEGIIVPSEGKVWVPFSAVALKAVDVQIIKVFDQNMNFFLQQNSYDGTGDLIRTARPVFRQKIALNPEGSPINLNHWNDFTLNLSDLVKLEKGVIYRIEIRFRKSYTTLDCASEGQDNIDYYDQDWDGNDYYYSNYYYNNDYRWSDRDNPCTDSYYTGDRFISKNIINTSLGILAKRGSDNRYFVAVNDIVTAAPVANCMISLYNYQNQKIDSVQTDKNGFAYLNTDMKAFIAQARKGQDKAWLKISDANSLSLSNFDISGQDVQSGLKGFIYGERGVWRPGNDIYLSFILEDKQHLLPAGHPIIAQLIDPKGNTTATRKSVTGDIPIHTFRFSTAEDAPTGYWKCVVQIGGNRFTKTLRIETIKPNRLSINMIFPNEQVVGKGISNSIVKVKTRWLNGASTPNRKAITEVKLNRSQYTFKNYPAYTFNSSTDDFEPYSATLFDGETDSEGNFSFNLNEIKTENAPGILNATFTTRVFEESGDFSIATYTTHYSPYTRYAGIRLPDSEDGWYPTTENVKLSGVLVTPLGQKAPVNTTVEIQVYKIEWRWWWDSENNNYTYINRPYNSLLIDKTIRSKDGKFECELNIEHYGRYYIQATDKESGHSTGLVAYFGSWAENSSKEAATILNITTDKKNYKAGEKVQLTIPSSQQGIAIVSLENGTSFRDIHRIQTTENSTRFEFEATPAMCPNIYVFVTLIQPQQNRDNDRPIRLYGVVNINIEDAALHLYPEIKLKPDLRPGEEFTVTVSEKEHRAMDYTLAVVDEGLLSLTSFRTPQPFPAFYAREALGVKTWDFYDYIFGAYGARLEKAFAIGGDEVLKPEQDEKTNRFKPVVLFEGPFSLKKGESRTHKLRMPEYIGEVRAMVVAATADGKYGSASADAQVNKPLMLSVAMPRLFTPGDVMNVPVTVFAMNNSIRNVEVQMTTDDKLEIVGKNIQTVTFTEQGEKLAWFTLRVKQTTGNTALTFTAQSGKETTVVKENVQIRVPNPRITHVSSEILKPEKSVKLSAKVEGADPLSTLEISTIPPLNLAERLQELITYPHGCAEQIVSTAFPQISLNTLLDLTPKQKMDIETNVKAVISRLSLYQTADGGFAYWPGSPYVSEWVSTYVAHFLISASRKGYSVPTQLLQKDLNYLQSYANSYRINNYYDEIGQGYRLYVLALAGKPNLPAMNRMKERKLQNATAQWLLASAYALCNHPDIARKLIQKASREVSPYRQTGGTFGSDIRDKAIILQSMIYLGMQDEAYQMLEQISAALSSNNWLSTQTTAFALLAATEYVAKFVGNTDGLKAEIQTQGQTINIQTNKTFQQEQLTIRKEESSASVKNTGTNTLYIRLITSSAPYQVVTEQILSGLSMNIRYYDDKGQSVDINNLLQGTDVTAKISVRNTGMTGTYDNLALTYLLPSGFEIINDRLTGNTQAFKDTDYVNIRDDGYDIYFSLNQNQTKTFEFRFNAAFAGDYLRPAIQCSAMYDDRIQAVLPGGKTVIRQE</sequence>
<dbReference type="EMBL" id="ADMC01000022">
    <property type="protein sequence ID" value="EHP47627.1"/>
    <property type="molecule type" value="Genomic_DNA"/>
</dbReference>
<dbReference type="InterPro" id="IPR047565">
    <property type="entry name" value="Alpha-macroglob_thiol-ester_cl"/>
</dbReference>
<evidence type="ECO:0000256" key="2">
    <source>
        <dbReference type="ARBA" id="ARBA00022729"/>
    </source>
</evidence>
<dbReference type="Pfam" id="PF17972">
    <property type="entry name" value="bMG5"/>
    <property type="match status" value="1"/>
</dbReference>